<sequence>MLLIVGTIRLPPQNMAAAKAPMERMILQSRLEQGCEEYAYAEDVLTAGLIHVKEMWQSGADLDRHFASEHIAAWRATWPESGISDRSLRLYEVGEPNSI</sequence>
<dbReference type="EMBL" id="CP003379">
    <property type="protein sequence ID" value="AFL87717.1"/>
    <property type="molecule type" value="Genomic_DNA"/>
</dbReference>
<evidence type="ECO:0000313" key="3">
    <source>
        <dbReference type="Proteomes" id="UP000006056"/>
    </source>
</evidence>
<organism evidence="2 3">
    <name type="scientific">Terriglobus roseus (strain DSM 18391 / NRRL B-41598 / KBS 63)</name>
    <dbReference type="NCBI Taxonomy" id="926566"/>
    <lineage>
        <taxon>Bacteria</taxon>
        <taxon>Pseudomonadati</taxon>
        <taxon>Acidobacteriota</taxon>
        <taxon>Terriglobia</taxon>
        <taxon>Terriglobales</taxon>
        <taxon>Acidobacteriaceae</taxon>
        <taxon>Terriglobus</taxon>
    </lineage>
</organism>
<dbReference type="InterPro" id="IPR007138">
    <property type="entry name" value="ABM_dom"/>
</dbReference>
<dbReference type="KEGG" id="trs:Terro_1408"/>
<dbReference type="Pfam" id="PF03992">
    <property type="entry name" value="ABM"/>
    <property type="match status" value="1"/>
</dbReference>
<reference evidence="2 3" key="1">
    <citation type="submission" date="2012-06" db="EMBL/GenBank/DDBJ databases">
        <title>Complete genome of Terriglobus roseus DSM 18391.</title>
        <authorList>
            <consortium name="US DOE Joint Genome Institute (JGI-PGF)"/>
            <person name="Lucas S."/>
            <person name="Copeland A."/>
            <person name="Lapidus A."/>
            <person name="Glavina del Rio T."/>
            <person name="Dalin E."/>
            <person name="Tice H."/>
            <person name="Bruce D."/>
            <person name="Goodwin L."/>
            <person name="Pitluck S."/>
            <person name="Peters L."/>
            <person name="Mikhailova N."/>
            <person name="Munk A.C.C."/>
            <person name="Kyrpides N."/>
            <person name="Mavromatis K."/>
            <person name="Ivanova N."/>
            <person name="Brettin T."/>
            <person name="Detter J.C."/>
            <person name="Han C."/>
            <person name="Larimer F."/>
            <person name="Land M."/>
            <person name="Hauser L."/>
            <person name="Markowitz V."/>
            <person name="Cheng J.-F."/>
            <person name="Hugenholtz P."/>
            <person name="Woyke T."/>
            <person name="Wu D."/>
            <person name="Brambilla E."/>
            <person name="Klenk H.-P."/>
            <person name="Eisen J.A."/>
        </authorList>
    </citation>
    <scope>NUCLEOTIDE SEQUENCE [LARGE SCALE GENOMIC DNA]</scope>
    <source>
        <strain evidence="3">DSM 18391 / NRRL B-41598 / KBS 63</strain>
    </source>
</reference>
<dbReference type="InterPro" id="IPR011008">
    <property type="entry name" value="Dimeric_a/b-barrel"/>
</dbReference>
<accession>I3ZEP9</accession>
<protein>
    <recommendedName>
        <fullName evidence="1">ABM domain-containing protein</fullName>
    </recommendedName>
</protein>
<dbReference type="SUPFAM" id="SSF54909">
    <property type="entry name" value="Dimeric alpha+beta barrel"/>
    <property type="match status" value="1"/>
</dbReference>
<dbReference type="Proteomes" id="UP000006056">
    <property type="component" value="Chromosome"/>
</dbReference>
<evidence type="ECO:0000259" key="1">
    <source>
        <dbReference type="Pfam" id="PF03992"/>
    </source>
</evidence>
<dbReference type="Gene3D" id="3.30.70.100">
    <property type="match status" value="1"/>
</dbReference>
<name>I3ZEP9_TERRK</name>
<keyword evidence="3" id="KW-1185">Reference proteome</keyword>
<dbReference type="AlphaFoldDB" id="I3ZEP9"/>
<dbReference type="RefSeq" id="WP_014785286.1">
    <property type="nucleotide sequence ID" value="NC_018014.1"/>
</dbReference>
<evidence type="ECO:0000313" key="2">
    <source>
        <dbReference type="EMBL" id="AFL87717.1"/>
    </source>
</evidence>
<feature type="domain" description="ABM" evidence="1">
    <location>
        <begin position="1"/>
        <end position="76"/>
    </location>
</feature>
<dbReference type="OrthoDB" id="9806189at2"/>
<dbReference type="eggNOG" id="COG1359">
    <property type="taxonomic scope" value="Bacteria"/>
</dbReference>
<dbReference type="STRING" id="926566.Terro_1408"/>
<dbReference type="HOGENOM" id="CLU_131496_13_2_0"/>
<proteinExistence type="predicted"/>
<gene>
    <name evidence="2" type="ordered locus">Terro_1408</name>
</gene>